<evidence type="ECO:0000313" key="2">
    <source>
        <dbReference type="EMBL" id="CAD1818568.1"/>
    </source>
</evidence>
<organism evidence="2">
    <name type="scientific">Ananas comosus var. bracteatus</name>
    <name type="common">red pineapple</name>
    <dbReference type="NCBI Taxonomy" id="296719"/>
    <lineage>
        <taxon>Eukaryota</taxon>
        <taxon>Viridiplantae</taxon>
        <taxon>Streptophyta</taxon>
        <taxon>Embryophyta</taxon>
        <taxon>Tracheophyta</taxon>
        <taxon>Spermatophyta</taxon>
        <taxon>Magnoliopsida</taxon>
        <taxon>Liliopsida</taxon>
        <taxon>Poales</taxon>
        <taxon>Bromeliaceae</taxon>
        <taxon>Bromelioideae</taxon>
        <taxon>Ananas</taxon>
    </lineage>
</organism>
<dbReference type="EMBL" id="LR862139">
    <property type="protein sequence ID" value="CAD1818568.1"/>
    <property type="molecule type" value="Genomic_DNA"/>
</dbReference>
<sequence length="244" mass="27576">MLLGPSTFHLLHSPYWAFCALRDQSPDQGPVPESSPRYHAFGNRSLPERPVLGRPVPLEETGPRELISRDLANFGSFSLMSQAGTGPSPARDRLHQQPRSLQLMGPVSHLQRPVPESNLSPKMQIALFALADSIPMHFLVSCILGFSKAYQLDHQSILNKRINWRRNWRLSLEIARRGSLELSNGGFSLESYVVKDNSTRRTTSFWITSRLRRPIERFAEFGSLDLGWDESASEIELLGNPSNW</sequence>
<protein>
    <submittedName>
        <fullName evidence="2">Uncharacterized protein</fullName>
    </submittedName>
</protein>
<proteinExistence type="predicted"/>
<reference evidence="2" key="1">
    <citation type="submission" date="2020-07" db="EMBL/GenBank/DDBJ databases">
        <authorList>
            <person name="Lin J."/>
        </authorList>
    </citation>
    <scope>NUCLEOTIDE SEQUENCE</scope>
</reference>
<gene>
    <name evidence="2" type="ORF">CB5_LOCUS1779</name>
</gene>
<dbReference type="AlphaFoldDB" id="A0A6V7NJ94"/>
<evidence type="ECO:0000256" key="1">
    <source>
        <dbReference type="SAM" id="MobiDB-lite"/>
    </source>
</evidence>
<feature type="region of interest" description="Disordered" evidence="1">
    <location>
        <begin position="26"/>
        <end position="59"/>
    </location>
</feature>
<accession>A0A6V7NJ94</accession>
<name>A0A6V7NJ94_ANACO</name>